<dbReference type="Proteomes" id="UP000005615">
    <property type="component" value="Unassembled WGS sequence"/>
</dbReference>
<accession>F3L527</accession>
<dbReference type="EMBL" id="AEIG01000094">
    <property type="protein sequence ID" value="EGG28564.1"/>
    <property type="molecule type" value="Genomic_DNA"/>
</dbReference>
<dbReference type="AlphaFoldDB" id="F3L527"/>
<comment type="caution">
    <text evidence="1">The sequence shown here is derived from an EMBL/GenBank/DDBJ whole genome shotgun (WGS) entry which is preliminary data.</text>
</comment>
<sequence length="43" mass="5101">MFNIVLLFVYYPRKRRKGARAETQHWALDQLIVTLPTSNLSPR</sequence>
<name>F3L527_9GAMM</name>
<organism evidence="1 2">
    <name type="scientific">Aequoribacter fuscus</name>
    <dbReference type="NCBI Taxonomy" id="2518989"/>
    <lineage>
        <taxon>Bacteria</taxon>
        <taxon>Pseudomonadati</taxon>
        <taxon>Pseudomonadota</taxon>
        <taxon>Gammaproteobacteria</taxon>
        <taxon>Cellvibrionales</taxon>
        <taxon>Halieaceae</taxon>
        <taxon>Aequoribacter</taxon>
    </lineage>
</organism>
<proteinExistence type="predicted"/>
<evidence type="ECO:0000313" key="2">
    <source>
        <dbReference type="Proteomes" id="UP000005615"/>
    </source>
</evidence>
<evidence type="ECO:0000313" key="1">
    <source>
        <dbReference type="EMBL" id="EGG28564.1"/>
    </source>
</evidence>
<gene>
    <name evidence="1" type="ORF">IMCC3088_2806</name>
</gene>
<keyword evidence="2" id="KW-1185">Reference proteome</keyword>
<protein>
    <submittedName>
        <fullName evidence="1">Uncharacterized protein</fullName>
    </submittedName>
</protein>
<dbReference type="STRING" id="2518989.IMCC3088_2806"/>
<reference evidence="1 2" key="1">
    <citation type="journal article" date="2011" name="J. Bacteriol.">
        <title>Genome sequence of strain IMCC3088, a proteorhodopsin-containing marine bacterium belonging to the OM60/NOR5 clade.</title>
        <authorList>
            <person name="Jang Y."/>
            <person name="Oh H.M."/>
            <person name="Kang I."/>
            <person name="Lee K."/>
            <person name="Yang S.J."/>
            <person name="Cho J.C."/>
        </authorList>
    </citation>
    <scope>NUCLEOTIDE SEQUENCE [LARGE SCALE GENOMIC DNA]</scope>
    <source>
        <strain evidence="1 2">IMCC3088</strain>
    </source>
</reference>